<dbReference type="AlphaFoldDB" id="A0A0V1BFK6"/>
<proteinExistence type="predicted"/>
<organism evidence="1 2">
    <name type="scientific">Trichinella spiralis</name>
    <name type="common">Trichina worm</name>
    <dbReference type="NCBI Taxonomy" id="6334"/>
    <lineage>
        <taxon>Eukaryota</taxon>
        <taxon>Metazoa</taxon>
        <taxon>Ecdysozoa</taxon>
        <taxon>Nematoda</taxon>
        <taxon>Enoplea</taxon>
        <taxon>Dorylaimia</taxon>
        <taxon>Trichinellida</taxon>
        <taxon>Trichinellidae</taxon>
        <taxon>Trichinella</taxon>
    </lineage>
</organism>
<protein>
    <submittedName>
        <fullName evidence="1">Uncharacterized protein</fullName>
    </submittedName>
</protein>
<name>A0A0V1BFK6_TRISP</name>
<dbReference type="Proteomes" id="UP000054776">
    <property type="component" value="Unassembled WGS sequence"/>
</dbReference>
<keyword evidence="2" id="KW-1185">Reference proteome</keyword>
<reference evidence="1 2" key="1">
    <citation type="submission" date="2015-01" db="EMBL/GenBank/DDBJ databases">
        <title>Evolution of Trichinella species and genotypes.</title>
        <authorList>
            <person name="Korhonen P.K."/>
            <person name="Edoardo P."/>
            <person name="Giuseppe L.R."/>
            <person name="Gasser R.B."/>
        </authorList>
    </citation>
    <scope>NUCLEOTIDE SEQUENCE [LARGE SCALE GENOMIC DNA]</scope>
    <source>
        <strain evidence="1">ISS3</strain>
    </source>
</reference>
<accession>A0A0V1BFK6</accession>
<evidence type="ECO:0000313" key="1">
    <source>
        <dbReference type="EMBL" id="KRY35608.1"/>
    </source>
</evidence>
<evidence type="ECO:0000313" key="2">
    <source>
        <dbReference type="Proteomes" id="UP000054776"/>
    </source>
</evidence>
<dbReference type="EMBL" id="JYDH01000052">
    <property type="protein sequence ID" value="KRY35608.1"/>
    <property type="molecule type" value="Genomic_DNA"/>
</dbReference>
<dbReference type="InParanoid" id="A0A0V1BFK6"/>
<gene>
    <name evidence="1" type="ORF">T01_11399</name>
</gene>
<sequence>MESSYIEINLQMEYTKIIICDRDCGGADVGHFETNASCKLFNQDWKYEEAISGRVLDGDSLTNRSFSPCGCRSKDVVKVKVKLCTWPHEATNQVLHVDSRRAK</sequence>
<comment type="caution">
    <text evidence="1">The sequence shown here is derived from an EMBL/GenBank/DDBJ whole genome shotgun (WGS) entry which is preliminary data.</text>
</comment>